<dbReference type="InterPro" id="IPR017926">
    <property type="entry name" value="GATASE"/>
</dbReference>
<dbReference type="Gene3D" id="3.40.50.880">
    <property type="match status" value="1"/>
</dbReference>
<proteinExistence type="inferred from homology"/>
<dbReference type="OrthoDB" id="92161at2759"/>
<dbReference type="InterPro" id="IPR029062">
    <property type="entry name" value="Class_I_gatase-like"/>
</dbReference>
<dbReference type="Proteomes" id="UP000612055">
    <property type="component" value="Unassembled WGS sequence"/>
</dbReference>
<comment type="caution">
    <text evidence="3">The sequence shown here is derived from an EMBL/GenBank/DDBJ whole genome shotgun (WGS) entry which is preliminary data.</text>
</comment>
<name>A0A835Y8Q1_9CHLO</name>
<reference evidence="3" key="1">
    <citation type="journal article" date="2020" name="bioRxiv">
        <title>Comparative genomics of Chlamydomonas.</title>
        <authorList>
            <person name="Craig R.J."/>
            <person name="Hasan A.R."/>
            <person name="Ness R.W."/>
            <person name="Keightley P.D."/>
        </authorList>
    </citation>
    <scope>NUCLEOTIDE SEQUENCE</scope>
    <source>
        <strain evidence="3">CCAP 11/70</strain>
    </source>
</reference>
<dbReference type="EMBL" id="JAEHOE010000019">
    <property type="protein sequence ID" value="KAG2496266.1"/>
    <property type="molecule type" value="Genomic_DNA"/>
</dbReference>
<organism evidence="3 4">
    <name type="scientific">Edaphochlamys debaryana</name>
    <dbReference type="NCBI Taxonomy" id="47281"/>
    <lineage>
        <taxon>Eukaryota</taxon>
        <taxon>Viridiplantae</taxon>
        <taxon>Chlorophyta</taxon>
        <taxon>core chlorophytes</taxon>
        <taxon>Chlorophyceae</taxon>
        <taxon>CS clade</taxon>
        <taxon>Chlamydomonadales</taxon>
        <taxon>Chlamydomonadales incertae sedis</taxon>
        <taxon>Edaphochlamys</taxon>
    </lineage>
</organism>
<keyword evidence="4" id="KW-1185">Reference proteome</keyword>
<dbReference type="SUPFAM" id="SSF52317">
    <property type="entry name" value="Class I glutamine amidotransferase-like"/>
    <property type="match status" value="1"/>
</dbReference>
<accession>A0A835Y8Q1</accession>
<sequence length="423" mass="42671">MAALRVAVFSCEDAEHWRGYTLSLWQKALGRPGDTFTYFPCHRGEFPEVEGVRDRFEVIVVGGSHYNTDDPQPWIRRLEGLLPQYLAAGVRVVGCCFGHQILAQALGGQVGRNPSGRFVLGVEEIQVDVAAAEAAGLPLPSPAALDPAGPGSGPVQLRLLESHGDQVLQLPPGATLLASSGTARHEMFCAAGGMCLGFQFHPEFTPAIVSEKILPRVGAPGGRLSAEESAAAGAALTAADGAAEGAAEAVSTPVFLQALRAFVRSPAPKPSAQAGAADSAASAAEAVAAAAAAGAEAAAGARQALEIRAGAAAEAVSAHVRSAAAAGLAQGTLAAQLLTDCNREAAGAYSRAAAGAEAAGEKVATARTVQAAPLKLALGSLGGLEAQVDHLLAAVGGLELQAQALEAQLEAQGGQQQGQKQAT</sequence>
<dbReference type="PANTHER" id="PTHR42695:SF5">
    <property type="entry name" value="GLUTAMINE AMIDOTRANSFERASE YLR126C-RELATED"/>
    <property type="match status" value="1"/>
</dbReference>
<comment type="similarity">
    <text evidence="1">Belongs to the peptidase C26 family.</text>
</comment>
<dbReference type="GO" id="GO:0005829">
    <property type="term" value="C:cytosol"/>
    <property type="evidence" value="ECO:0007669"/>
    <property type="project" value="TreeGrafter"/>
</dbReference>
<dbReference type="InterPro" id="IPR044992">
    <property type="entry name" value="ChyE-like"/>
</dbReference>
<dbReference type="AlphaFoldDB" id="A0A835Y8Q1"/>
<dbReference type="PANTHER" id="PTHR42695">
    <property type="entry name" value="GLUTAMINE AMIDOTRANSFERASE YLR126C-RELATED"/>
    <property type="match status" value="1"/>
</dbReference>
<gene>
    <name evidence="3" type="ORF">HYH03_005499</name>
</gene>
<evidence type="ECO:0000313" key="3">
    <source>
        <dbReference type="EMBL" id="KAG2496266.1"/>
    </source>
</evidence>
<evidence type="ECO:0000259" key="2">
    <source>
        <dbReference type="Pfam" id="PF00117"/>
    </source>
</evidence>
<dbReference type="Pfam" id="PF00117">
    <property type="entry name" value="GATase"/>
    <property type="match status" value="1"/>
</dbReference>
<evidence type="ECO:0000256" key="1">
    <source>
        <dbReference type="ARBA" id="ARBA00011083"/>
    </source>
</evidence>
<feature type="domain" description="Glutamine amidotransferase" evidence="2">
    <location>
        <begin position="76"/>
        <end position="208"/>
    </location>
</feature>
<evidence type="ECO:0000313" key="4">
    <source>
        <dbReference type="Proteomes" id="UP000612055"/>
    </source>
</evidence>
<dbReference type="CDD" id="cd01741">
    <property type="entry name" value="GATase1_1"/>
    <property type="match status" value="1"/>
</dbReference>
<protein>
    <recommendedName>
        <fullName evidence="2">Glutamine amidotransferase domain-containing protein</fullName>
    </recommendedName>
</protein>